<reference evidence="2" key="1">
    <citation type="submission" date="2021-01" db="EMBL/GenBank/DDBJ databases">
        <authorList>
            <consortium name="Genoscope - CEA"/>
            <person name="William W."/>
        </authorList>
    </citation>
    <scope>NUCLEOTIDE SEQUENCE</scope>
</reference>
<keyword evidence="1" id="KW-0812">Transmembrane</keyword>
<feature type="transmembrane region" description="Helical" evidence="1">
    <location>
        <begin position="372"/>
        <end position="390"/>
    </location>
</feature>
<protein>
    <recommendedName>
        <fullName evidence="4">Transmembrane protein</fullName>
    </recommendedName>
</protein>
<dbReference type="EMBL" id="CAJJDN010000247">
    <property type="protein sequence ID" value="CAD8129862.1"/>
    <property type="molecule type" value="Genomic_DNA"/>
</dbReference>
<dbReference type="Proteomes" id="UP000692954">
    <property type="component" value="Unassembled WGS sequence"/>
</dbReference>
<name>A0A8S1RRD5_9CILI</name>
<comment type="caution">
    <text evidence="2">The sequence shown here is derived from an EMBL/GenBank/DDBJ whole genome shotgun (WGS) entry which is preliminary data.</text>
</comment>
<evidence type="ECO:0000313" key="2">
    <source>
        <dbReference type="EMBL" id="CAD8129862.1"/>
    </source>
</evidence>
<accession>A0A8S1RRD5</accession>
<proteinExistence type="predicted"/>
<feature type="transmembrane region" description="Helical" evidence="1">
    <location>
        <begin position="89"/>
        <end position="108"/>
    </location>
</feature>
<keyword evidence="3" id="KW-1185">Reference proteome</keyword>
<sequence>MNLSKQQEDNPMIQKGNQKQVKYLSFDMANNNSIYVFSLLNKPQMILGIRSIFLLLVSLVLSHQGYNFYKKDKKDEQMPLKAWRIRVQFMLLVFCQQHYMLVVFLVFFRKKDIHELQWLLREYLQIQQKEAFIIVLSQLRQIIVNLVLLTDYGKVSYHLEFQPMHFCLRYQVDLSLFVVLQQEIQIICHQNQVVQQIRKVCKKLKEHITSIFWTCLIGLIFSLFTLFEQRSIQQVFPKMKFYFLSFLLIMGASEFSITNSLNFYTLQVNQFSIGCPTKYRTVNIQGSNYFDMYCSQDEVGIVWENEVDKQNSEKRNQLTCMNLSCYLETIIFYSILTAFLGFIAAGHCFVIALQEPNVIKAGSSVYSQTQQIVQIVLALFSIILDIYFCIKFNQKVHIKMPDLNPYDSINLEPKYFPELSALSSISQCQEVRDQHNKAF</sequence>
<evidence type="ECO:0000313" key="3">
    <source>
        <dbReference type="Proteomes" id="UP000692954"/>
    </source>
</evidence>
<feature type="transmembrane region" description="Helical" evidence="1">
    <location>
        <begin position="47"/>
        <end position="69"/>
    </location>
</feature>
<feature type="transmembrane region" description="Helical" evidence="1">
    <location>
        <begin position="239"/>
        <end position="257"/>
    </location>
</feature>
<gene>
    <name evidence="2" type="ORF">PSON_ATCC_30995.1.T2470021</name>
</gene>
<feature type="transmembrane region" description="Helical" evidence="1">
    <location>
        <begin position="208"/>
        <end position="227"/>
    </location>
</feature>
<evidence type="ECO:0008006" key="4">
    <source>
        <dbReference type="Google" id="ProtNLM"/>
    </source>
</evidence>
<dbReference type="AlphaFoldDB" id="A0A8S1RRD5"/>
<organism evidence="2 3">
    <name type="scientific">Paramecium sonneborni</name>
    <dbReference type="NCBI Taxonomy" id="65129"/>
    <lineage>
        <taxon>Eukaryota</taxon>
        <taxon>Sar</taxon>
        <taxon>Alveolata</taxon>
        <taxon>Ciliophora</taxon>
        <taxon>Intramacronucleata</taxon>
        <taxon>Oligohymenophorea</taxon>
        <taxon>Peniculida</taxon>
        <taxon>Parameciidae</taxon>
        <taxon>Paramecium</taxon>
    </lineage>
</organism>
<feature type="transmembrane region" description="Helical" evidence="1">
    <location>
        <begin position="330"/>
        <end position="352"/>
    </location>
</feature>
<keyword evidence="1" id="KW-0472">Membrane</keyword>
<evidence type="ECO:0000256" key="1">
    <source>
        <dbReference type="SAM" id="Phobius"/>
    </source>
</evidence>
<keyword evidence="1" id="KW-1133">Transmembrane helix</keyword>